<keyword evidence="1 3" id="KW-0808">Transferase</keyword>
<proteinExistence type="predicted"/>
<sequence>MIGNDIVDLAQSRLQSKWSRKGLIEKLFTTEEQYFIKKHYNPEIMVWLLWTMKEAAYKIYNRQTKIREFSPKKLICDLNSLSDIHAFGTVFCLENIYYTKSIISSENIHSIATNNLENLNHVIEVEKKDIIKDNHGIPYLQTSTMTLKEVSISNHGRFEKVVTYK</sequence>
<dbReference type="SUPFAM" id="SSF56214">
    <property type="entry name" value="4'-phosphopantetheinyl transferase"/>
    <property type="match status" value="1"/>
</dbReference>
<dbReference type="InterPro" id="IPR008278">
    <property type="entry name" value="4-PPantetheinyl_Trfase_dom"/>
</dbReference>
<dbReference type="Proteomes" id="UP000561681">
    <property type="component" value="Unassembled WGS sequence"/>
</dbReference>
<evidence type="ECO:0000313" key="3">
    <source>
        <dbReference type="EMBL" id="MBB4802687.1"/>
    </source>
</evidence>
<dbReference type="GO" id="GO:0008897">
    <property type="term" value="F:holo-[acyl-carrier-protein] synthase activity"/>
    <property type="evidence" value="ECO:0007669"/>
    <property type="project" value="InterPro"/>
</dbReference>
<feature type="domain" description="4'-phosphopantetheinyl transferase" evidence="2">
    <location>
        <begin position="2"/>
        <end position="66"/>
    </location>
</feature>
<protein>
    <submittedName>
        <fullName evidence="3">Phosphopantetheinyl transferase (Holo-ACP synthase)</fullName>
    </submittedName>
</protein>
<organism evidence="3 4">
    <name type="scientific">Flavobacterium nitrogenifigens</name>
    <dbReference type="NCBI Taxonomy" id="1617283"/>
    <lineage>
        <taxon>Bacteria</taxon>
        <taxon>Pseudomonadati</taxon>
        <taxon>Bacteroidota</taxon>
        <taxon>Flavobacteriia</taxon>
        <taxon>Flavobacteriales</taxon>
        <taxon>Flavobacteriaceae</taxon>
        <taxon>Flavobacterium</taxon>
    </lineage>
</organism>
<evidence type="ECO:0000259" key="2">
    <source>
        <dbReference type="Pfam" id="PF01648"/>
    </source>
</evidence>
<evidence type="ECO:0000313" key="4">
    <source>
        <dbReference type="Proteomes" id="UP000561681"/>
    </source>
</evidence>
<reference evidence="3 4" key="1">
    <citation type="submission" date="2020-08" db="EMBL/GenBank/DDBJ databases">
        <title>Functional genomics of gut bacteria from endangered species of beetles.</title>
        <authorList>
            <person name="Carlos-Shanley C."/>
        </authorList>
    </citation>
    <scope>NUCLEOTIDE SEQUENCE [LARGE SCALE GENOMIC DNA]</scope>
    <source>
        <strain evidence="3 4">S00142</strain>
    </source>
</reference>
<dbReference type="InterPro" id="IPR037143">
    <property type="entry name" value="4-PPantetheinyl_Trfase_dom_sf"/>
</dbReference>
<evidence type="ECO:0000256" key="1">
    <source>
        <dbReference type="ARBA" id="ARBA00022679"/>
    </source>
</evidence>
<accession>A0A7W7IY66</accession>
<keyword evidence="4" id="KW-1185">Reference proteome</keyword>
<dbReference type="RefSeq" id="WP_184162898.1">
    <property type="nucleotide sequence ID" value="NZ_JACHLD010000004.1"/>
</dbReference>
<dbReference type="GO" id="GO:0000287">
    <property type="term" value="F:magnesium ion binding"/>
    <property type="evidence" value="ECO:0007669"/>
    <property type="project" value="InterPro"/>
</dbReference>
<dbReference type="Pfam" id="PF01648">
    <property type="entry name" value="ACPS"/>
    <property type="match status" value="1"/>
</dbReference>
<name>A0A7W7IY66_9FLAO</name>
<dbReference type="AlphaFoldDB" id="A0A7W7IY66"/>
<dbReference type="Gene3D" id="3.90.470.20">
    <property type="entry name" value="4'-phosphopantetheinyl transferase domain"/>
    <property type="match status" value="1"/>
</dbReference>
<dbReference type="EMBL" id="JACHLD010000004">
    <property type="protein sequence ID" value="MBB4802687.1"/>
    <property type="molecule type" value="Genomic_DNA"/>
</dbReference>
<gene>
    <name evidence="3" type="ORF">HNP37_002762</name>
</gene>
<comment type="caution">
    <text evidence="3">The sequence shown here is derived from an EMBL/GenBank/DDBJ whole genome shotgun (WGS) entry which is preliminary data.</text>
</comment>